<protein>
    <submittedName>
        <fullName evidence="1">Ubiquitin-activating enzyme E1</fullName>
    </submittedName>
</protein>
<dbReference type="AlphaFoldDB" id="A0A1W0E917"/>
<reference evidence="1 2" key="1">
    <citation type="journal article" date="2017" name="Environ. Microbiol.">
        <title>Decay of the glycolytic pathway and adaptation to intranuclear parasitism within Enterocytozoonidae microsporidia.</title>
        <authorList>
            <person name="Wiredu Boakye D."/>
            <person name="Jaroenlak P."/>
            <person name="Prachumwat A."/>
            <person name="Williams T.A."/>
            <person name="Bateman K.S."/>
            <person name="Itsathitphaisarn O."/>
            <person name="Sritunyalucksana K."/>
            <person name="Paszkiewicz K.H."/>
            <person name="Moore K.A."/>
            <person name="Stentiford G.D."/>
            <person name="Williams B.A."/>
        </authorList>
    </citation>
    <scope>NUCLEOTIDE SEQUENCE [LARGE SCALE GENOMIC DNA]</scope>
    <source>
        <strain evidence="1 2">TH1</strain>
    </source>
</reference>
<gene>
    <name evidence="1" type="ORF">EHP00_2424</name>
</gene>
<dbReference type="Proteomes" id="UP000192758">
    <property type="component" value="Unassembled WGS sequence"/>
</dbReference>
<dbReference type="EMBL" id="MNPJ01000003">
    <property type="protein sequence ID" value="OQS55723.1"/>
    <property type="molecule type" value="Genomic_DNA"/>
</dbReference>
<sequence>MVGMGSRILYWNISQKYQASLDKKVSELVEVVEGQKYVFIAVYTSDEVERELVRIIL</sequence>
<evidence type="ECO:0000313" key="2">
    <source>
        <dbReference type="Proteomes" id="UP000192758"/>
    </source>
</evidence>
<accession>A0A1W0E917</accession>
<organism evidence="1 2">
    <name type="scientific">Ecytonucleospora hepatopenaei</name>
    <dbReference type="NCBI Taxonomy" id="646526"/>
    <lineage>
        <taxon>Eukaryota</taxon>
        <taxon>Fungi</taxon>
        <taxon>Fungi incertae sedis</taxon>
        <taxon>Microsporidia</taxon>
        <taxon>Enterocytozoonidae</taxon>
        <taxon>Ecytonucleospora</taxon>
    </lineage>
</organism>
<dbReference type="VEuPathDB" id="MicrosporidiaDB:EHP00_2424"/>
<name>A0A1W0E917_9MICR</name>
<keyword evidence="2" id="KW-1185">Reference proteome</keyword>
<evidence type="ECO:0000313" key="1">
    <source>
        <dbReference type="EMBL" id="OQS55723.1"/>
    </source>
</evidence>
<proteinExistence type="predicted"/>
<comment type="caution">
    <text evidence="1">The sequence shown here is derived from an EMBL/GenBank/DDBJ whole genome shotgun (WGS) entry which is preliminary data.</text>
</comment>